<evidence type="ECO:0000313" key="3">
    <source>
        <dbReference type="EMBL" id="MBM6998264.1"/>
    </source>
</evidence>
<organism evidence="3 4">
    <name type="scientific">Paenibacillus rhizolycopersici</name>
    <dbReference type="NCBI Taxonomy" id="2780073"/>
    <lineage>
        <taxon>Bacteria</taxon>
        <taxon>Bacillati</taxon>
        <taxon>Bacillota</taxon>
        <taxon>Bacilli</taxon>
        <taxon>Bacillales</taxon>
        <taxon>Paenibacillaceae</taxon>
        <taxon>Paenibacillus</taxon>
    </lineage>
</organism>
<reference evidence="3 4" key="1">
    <citation type="submission" date="2021-01" db="EMBL/GenBank/DDBJ databases">
        <title>Paenibacillus sp.nov. isolated from the rhizosphere soil of tomato plant.</title>
        <authorList>
            <person name="Thin K.K."/>
            <person name="Zhang X."/>
            <person name="He S."/>
        </authorList>
    </citation>
    <scope>NUCLEOTIDE SEQUENCE [LARGE SCALE GENOMIC DNA]</scope>
    <source>
        <strain evidence="3 4">DXFW5</strain>
    </source>
</reference>
<dbReference type="InterPro" id="IPR015050">
    <property type="entry name" value="BofC_C"/>
</dbReference>
<dbReference type="EMBL" id="JADCNN020000032">
    <property type="protein sequence ID" value="MBM6998264.1"/>
    <property type="molecule type" value="Genomic_DNA"/>
</dbReference>
<keyword evidence="4" id="KW-1185">Reference proteome</keyword>
<protein>
    <submittedName>
        <fullName evidence="3">BofC C-terminal domain-containing protein</fullName>
    </submittedName>
</protein>
<evidence type="ECO:0000256" key="1">
    <source>
        <dbReference type="SAM" id="Phobius"/>
    </source>
</evidence>
<dbReference type="Gene3D" id="3.30.70.1740">
    <property type="entry name" value="Bypass-of-forespore C, C-terminal domain"/>
    <property type="match status" value="1"/>
</dbReference>
<sequence>MNIFHIKKHLKKRWRRWRRAIWTASAFCLIAVMAWMGLPLSNQMEKLMAREPMAIETLGKWQEAAPDADKAWLLELDEDKSRIVHLTKIYTCGEESTVLGIMTPEEITTLMKDHPSWEGRLGAGGDVWVEEKINGLSDTCKTRGYIGLDKDGNLTLFDGPPKKEKVIRTFFQMDVEMMESALPAEVIQQLQQGIRIQDVEEYNSVLSTFSDYAIEPSERVMQQDDEASR</sequence>
<evidence type="ECO:0000259" key="2">
    <source>
        <dbReference type="Pfam" id="PF08955"/>
    </source>
</evidence>
<feature type="transmembrane region" description="Helical" evidence="1">
    <location>
        <begin position="20"/>
        <end position="38"/>
    </location>
</feature>
<keyword evidence="1" id="KW-0472">Membrane</keyword>
<keyword evidence="1" id="KW-0812">Transmembrane</keyword>
<dbReference type="Pfam" id="PF08955">
    <property type="entry name" value="BofC_C"/>
    <property type="match status" value="1"/>
</dbReference>
<accession>A0ABS2HDW3</accession>
<dbReference type="Proteomes" id="UP001516620">
    <property type="component" value="Unassembled WGS sequence"/>
</dbReference>
<name>A0ABS2HDW3_9BACL</name>
<feature type="domain" description="Bypass of forespore C C-terminal" evidence="2">
    <location>
        <begin position="136"/>
        <end position="210"/>
    </location>
</feature>
<comment type="caution">
    <text evidence="3">The sequence shown here is derived from an EMBL/GenBank/DDBJ whole genome shotgun (WGS) entry which is preliminary data.</text>
</comment>
<proteinExistence type="predicted"/>
<keyword evidence="1" id="KW-1133">Transmembrane helix</keyword>
<dbReference type="InterPro" id="IPR038117">
    <property type="entry name" value="BofC_C_sf"/>
</dbReference>
<gene>
    <name evidence="3" type="ORF">IM700_021570</name>
</gene>
<evidence type="ECO:0000313" key="4">
    <source>
        <dbReference type="Proteomes" id="UP001516620"/>
    </source>
</evidence>